<organism evidence="2 3">
    <name type="scientific">Flavobacterium buctense</name>
    <dbReference type="NCBI Taxonomy" id="1648146"/>
    <lineage>
        <taxon>Bacteria</taxon>
        <taxon>Pseudomonadati</taxon>
        <taxon>Bacteroidota</taxon>
        <taxon>Flavobacteriia</taxon>
        <taxon>Flavobacteriales</taxon>
        <taxon>Flavobacteriaceae</taxon>
        <taxon>Flavobacterium</taxon>
    </lineage>
</organism>
<name>A0ABU9E2S4_9FLAO</name>
<accession>A0ABU9E2S4</accession>
<feature type="chain" id="PRO_5045492663" evidence="1">
    <location>
        <begin position="20"/>
        <end position="820"/>
    </location>
</feature>
<dbReference type="SUPFAM" id="SSF49464">
    <property type="entry name" value="Carboxypeptidase regulatory domain-like"/>
    <property type="match status" value="1"/>
</dbReference>
<dbReference type="Pfam" id="PF13715">
    <property type="entry name" value="CarbopepD_reg_2"/>
    <property type="match status" value="1"/>
</dbReference>
<gene>
    <name evidence="2" type="ORF">WMW71_11370</name>
</gene>
<dbReference type="Pfam" id="PF18939">
    <property type="entry name" value="DUF5686"/>
    <property type="match status" value="1"/>
</dbReference>
<reference evidence="2 3" key="1">
    <citation type="submission" date="2024-04" db="EMBL/GenBank/DDBJ databases">
        <title>draft genome sequnece of Flavobacterium buctense JCM 30750.</title>
        <authorList>
            <person name="Kim D.-U."/>
        </authorList>
    </citation>
    <scope>NUCLEOTIDE SEQUENCE [LARGE SCALE GENOMIC DNA]</scope>
    <source>
        <strain evidence="2 3">JCM 30750</strain>
    </source>
</reference>
<feature type="signal peptide" evidence="1">
    <location>
        <begin position="1"/>
        <end position="19"/>
    </location>
</feature>
<comment type="caution">
    <text evidence="2">The sequence shown here is derived from an EMBL/GenBank/DDBJ whole genome shotgun (WGS) entry which is preliminary data.</text>
</comment>
<dbReference type="RefSeq" id="WP_187659871.1">
    <property type="nucleotide sequence ID" value="NZ_JACTAB010000002.1"/>
</dbReference>
<proteinExistence type="predicted"/>
<dbReference type="Proteomes" id="UP001491349">
    <property type="component" value="Unassembled WGS sequence"/>
</dbReference>
<dbReference type="EMBL" id="JBBPCB010000007">
    <property type="protein sequence ID" value="MEK8180940.1"/>
    <property type="molecule type" value="Genomic_DNA"/>
</dbReference>
<sequence>MFKKLLYAFTLLITTISIAQIKGKVTDEKGNPLPFVNIFEENTYNGTTTNEQGQFELNIKTPGNHTIIFQYLGYKTIKKNVTIDKTPIVIDMVMVEENFILKEVVINPKDNPANEIIRNAIKNKKENSAKTAKYTADFYSRGIFRVKNLPKTILGQKLDFFDEVIDSTRSGILYLSETVSKVTFQKPDKMKEEILASKVSGNDNGFSFNDASSANFDFYENYLEFDVNVVSPIADNAFNYYKYQFEGSFFTENRQQINKIKIIPRRESEPVMSGYIYIVDDTYAVYAVDVNFTGKQIQNPALNTLALKQSFSYNNNSKIWAKNTQTLDFDAGMFGVNISGRFTYVFSNFTFPEKFEKKTFTAEVIRFEENANKKDDTFWNTIRPVPLTSEETTDYLKKDALQEKKKSKVYLDSIDAKKNKFGLTDILNGYRYSNSYKKWSINYDGPLMNTSFNTVQGWNSNIGLSYFKRNEDKNTYYQFGSSLAYGFSDERFRPTAYFSSKLSNKSKSYLSVFGGNAVNQFNREEPISKLINTVSTLFFKNNFMKLYEKNYIAANFSREMFNGLNMSLGLEYSERKPIFNTTDYTFIKNDDLYTSNNPLLPFDYTTSAIDRHNLVKLNLGARIKFGQQYITRPDGKYNLGNDKYPTVSLNYEKGLGGSENNYNYDKISARLTYDLTLDNKGEIAINTKAGKFFNAEGISFVDYNHFNGNQTHVVFGSSYTNQFNFLPYYLASTNDSYFETHMEYNDKGFIMNKIPLLNKLQSKLVLGFKNLAVPDRNPYQEFSVGLSNLGFGKFRILRIDYVRTYQNGYQGDGVMFGLNF</sequence>
<keyword evidence="3" id="KW-1185">Reference proteome</keyword>
<evidence type="ECO:0000313" key="3">
    <source>
        <dbReference type="Proteomes" id="UP001491349"/>
    </source>
</evidence>
<evidence type="ECO:0000256" key="1">
    <source>
        <dbReference type="SAM" id="SignalP"/>
    </source>
</evidence>
<evidence type="ECO:0000313" key="2">
    <source>
        <dbReference type="EMBL" id="MEK8180940.1"/>
    </source>
</evidence>
<dbReference type="Gene3D" id="2.60.40.1120">
    <property type="entry name" value="Carboxypeptidase-like, regulatory domain"/>
    <property type="match status" value="1"/>
</dbReference>
<dbReference type="InterPro" id="IPR008969">
    <property type="entry name" value="CarboxyPept-like_regulatory"/>
</dbReference>
<keyword evidence="1" id="KW-0732">Signal</keyword>
<protein>
    <submittedName>
        <fullName evidence="2">DUF5686 and carboxypeptidase regulatory-like domain-containing protein</fullName>
    </submittedName>
</protein>
<dbReference type="InterPro" id="IPR043741">
    <property type="entry name" value="DUF5686"/>
</dbReference>